<dbReference type="InterPro" id="IPR001680">
    <property type="entry name" value="WD40_rpt"/>
</dbReference>
<comment type="caution">
    <text evidence="5">The sequence shown here is derived from an EMBL/GenBank/DDBJ whole genome shotgun (WGS) entry which is preliminary data.</text>
</comment>
<reference evidence="5" key="1">
    <citation type="submission" date="2021-11" db="EMBL/GenBank/DDBJ databases">
        <authorList>
            <consortium name="Genoscope - CEA"/>
            <person name="William W."/>
        </authorList>
    </citation>
    <scope>NUCLEOTIDE SEQUENCE</scope>
</reference>
<dbReference type="Gene3D" id="2.130.10.10">
    <property type="entry name" value="YVTN repeat-like/Quinoprotein amine dehydrogenase"/>
    <property type="match status" value="1"/>
</dbReference>
<dbReference type="InterPro" id="IPR015943">
    <property type="entry name" value="WD40/YVTN_repeat-like_dom_sf"/>
</dbReference>
<dbReference type="InterPro" id="IPR036322">
    <property type="entry name" value="WD40_repeat_dom_sf"/>
</dbReference>
<dbReference type="InterPro" id="IPR050505">
    <property type="entry name" value="WDR55/POC1"/>
</dbReference>
<dbReference type="Proteomes" id="UP000789595">
    <property type="component" value="Unassembled WGS sequence"/>
</dbReference>
<gene>
    <name evidence="5" type="ORF">PECAL_2P11810</name>
</gene>
<dbReference type="PANTHER" id="PTHR44019">
    <property type="entry name" value="WD REPEAT-CONTAINING PROTEIN 55"/>
    <property type="match status" value="1"/>
</dbReference>
<evidence type="ECO:0000256" key="3">
    <source>
        <dbReference type="ARBA" id="ARBA00022737"/>
    </source>
</evidence>
<dbReference type="SMART" id="SM00320">
    <property type="entry name" value="WD40"/>
    <property type="match status" value="5"/>
</dbReference>
<feature type="region of interest" description="Disordered" evidence="4">
    <location>
        <begin position="302"/>
        <end position="332"/>
    </location>
</feature>
<name>A0A8J2SHZ3_9STRA</name>
<keyword evidence="3" id="KW-0677">Repeat</keyword>
<feature type="compositionally biased region" description="Acidic residues" evidence="4">
    <location>
        <begin position="305"/>
        <end position="315"/>
    </location>
</feature>
<dbReference type="SUPFAM" id="SSF50978">
    <property type="entry name" value="WD40 repeat-like"/>
    <property type="match status" value="1"/>
</dbReference>
<dbReference type="AlphaFoldDB" id="A0A8J2SHZ3"/>
<evidence type="ECO:0000313" key="6">
    <source>
        <dbReference type="Proteomes" id="UP000789595"/>
    </source>
</evidence>
<evidence type="ECO:0000256" key="1">
    <source>
        <dbReference type="ARBA" id="ARBA00007625"/>
    </source>
</evidence>
<evidence type="ECO:0000256" key="2">
    <source>
        <dbReference type="ARBA" id="ARBA00022574"/>
    </source>
</evidence>
<proteinExistence type="inferred from homology"/>
<keyword evidence="6" id="KW-1185">Reference proteome</keyword>
<accession>A0A8J2SHZ3</accession>
<protein>
    <submittedName>
        <fullName evidence="5">Uncharacterized protein</fullName>
    </submittedName>
</protein>
<dbReference type="OrthoDB" id="2288928at2759"/>
<evidence type="ECO:0000256" key="4">
    <source>
        <dbReference type="SAM" id="MobiDB-lite"/>
    </source>
</evidence>
<sequence>MPKAPQPKTLEAQPIALAWQPESRRHFAVGCVDGRVEIHSTKQAQPLARVWHGDRGAASAVAWGGGLCAGYGDGAVCCWDTNGGAKAWKAKGRGDKVTAMLSTRGLLAVGDDGGRIALRDARLSGDRGPAISTQPHADYVSGLCAIRDEVLVSAGADGVLAAMDLRKNLKSIGETDPFEDELLSCCVTPHSVVAGTATGPLLVWSRKDLDKEPSVIASEHDSVEALVAVQDVVLTGTGDGVVRAYEEGEDASLTDIGGIGAHGGFPVEVLAKTSGDELVASLSHDNVVRFFDATNASRIKQMLAEESDSSDDSDDDAKPKKKAKKETFFDGL</sequence>
<organism evidence="5 6">
    <name type="scientific">Pelagomonas calceolata</name>
    <dbReference type="NCBI Taxonomy" id="35677"/>
    <lineage>
        <taxon>Eukaryota</taxon>
        <taxon>Sar</taxon>
        <taxon>Stramenopiles</taxon>
        <taxon>Ochrophyta</taxon>
        <taxon>Pelagophyceae</taxon>
        <taxon>Pelagomonadales</taxon>
        <taxon>Pelagomonadaceae</taxon>
        <taxon>Pelagomonas</taxon>
    </lineage>
</organism>
<dbReference type="PANTHER" id="PTHR44019:SF20">
    <property type="entry name" value="WD REPEAT-CONTAINING PROTEIN 55"/>
    <property type="match status" value="1"/>
</dbReference>
<comment type="similarity">
    <text evidence="1">Belongs to the WD repeat WDR55 family.</text>
</comment>
<dbReference type="EMBL" id="CAKKNE010000002">
    <property type="protein sequence ID" value="CAH0368131.1"/>
    <property type="molecule type" value="Genomic_DNA"/>
</dbReference>
<evidence type="ECO:0000313" key="5">
    <source>
        <dbReference type="EMBL" id="CAH0368131.1"/>
    </source>
</evidence>
<keyword evidence="2" id="KW-0853">WD repeat</keyword>